<evidence type="ECO:0000313" key="2">
    <source>
        <dbReference type="Proteomes" id="UP000325672"/>
    </source>
</evidence>
<dbReference type="RefSeq" id="XP_031916310.1">
    <property type="nucleotide sequence ID" value="XM_032059254.1"/>
</dbReference>
<sequence length="125" mass="14581">MDYNKKRDLDLEVFINHGRGSSQIFEVSPWLSSTETRSLPVFRNLQFKKFLVEFSKLSCFLKGVNTRRGRRLLLQPHQPVNNPSLAPSAYLYPLSLQDLLGSTSYPYNARQTRYSCYRSPQKYLV</sequence>
<proteinExistence type="predicted"/>
<evidence type="ECO:0000313" key="1">
    <source>
        <dbReference type="EMBL" id="KAE8140247.1"/>
    </source>
</evidence>
<keyword evidence="2" id="KW-1185">Reference proteome</keyword>
<gene>
    <name evidence="1" type="ORF">BDV38DRAFT_280243</name>
</gene>
<name>A0A5N6T1S5_ASPPS</name>
<dbReference type="Proteomes" id="UP000325672">
    <property type="component" value="Unassembled WGS sequence"/>
</dbReference>
<dbReference type="GeneID" id="43643464"/>
<accession>A0A5N6T1S5</accession>
<reference evidence="1 2" key="1">
    <citation type="submission" date="2019-04" db="EMBL/GenBank/DDBJ databases">
        <title>Friends and foes A comparative genomics study of 23 Aspergillus species from section Flavi.</title>
        <authorList>
            <consortium name="DOE Joint Genome Institute"/>
            <person name="Kjaerbolling I."/>
            <person name="Vesth T."/>
            <person name="Frisvad J.C."/>
            <person name="Nybo J.L."/>
            <person name="Theobald S."/>
            <person name="Kildgaard S."/>
            <person name="Isbrandt T."/>
            <person name="Kuo A."/>
            <person name="Sato A."/>
            <person name="Lyhne E.K."/>
            <person name="Kogle M.E."/>
            <person name="Wiebenga A."/>
            <person name="Kun R.S."/>
            <person name="Lubbers R.J."/>
            <person name="Makela M.R."/>
            <person name="Barry K."/>
            <person name="Chovatia M."/>
            <person name="Clum A."/>
            <person name="Daum C."/>
            <person name="Haridas S."/>
            <person name="He G."/>
            <person name="LaButti K."/>
            <person name="Lipzen A."/>
            <person name="Mondo S."/>
            <person name="Riley R."/>
            <person name="Salamov A."/>
            <person name="Simmons B.A."/>
            <person name="Magnuson J.K."/>
            <person name="Henrissat B."/>
            <person name="Mortensen U.H."/>
            <person name="Larsen T.O."/>
            <person name="Devries R.P."/>
            <person name="Grigoriev I.V."/>
            <person name="Machida M."/>
            <person name="Baker S.E."/>
            <person name="Andersen M.R."/>
        </authorList>
    </citation>
    <scope>NUCLEOTIDE SEQUENCE [LARGE SCALE GENOMIC DNA]</scope>
    <source>
        <strain evidence="1 2">CBS 117625</strain>
    </source>
</reference>
<dbReference type="AlphaFoldDB" id="A0A5N6T1S5"/>
<protein>
    <submittedName>
        <fullName evidence="1">Uncharacterized protein</fullName>
    </submittedName>
</protein>
<dbReference type="EMBL" id="ML743562">
    <property type="protein sequence ID" value="KAE8140247.1"/>
    <property type="molecule type" value="Genomic_DNA"/>
</dbReference>
<organism evidence="1 2">
    <name type="scientific">Aspergillus pseudotamarii</name>
    <dbReference type="NCBI Taxonomy" id="132259"/>
    <lineage>
        <taxon>Eukaryota</taxon>
        <taxon>Fungi</taxon>
        <taxon>Dikarya</taxon>
        <taxon>Ascomycota</taxon>
        <taxon>Pezizomycotina</taxon>
        <taxon>Eurotiomycetes</taxon>
        <taxon>Eurotiomycetidae</taxon>
        <taxon>Eurotiales</taxon>
        <taxon>Aspergillaceae</taxon>
        <taxon>Aspergillus</taxon>
        <taxon>Aspergillus subgen. Circumdati</taxon>
    </lineage>
</organism>